<evidence type="ECO:0000313" key="2">
    <source>
        <dbReference type="Proteomes" id="UP001054801"/>
    </source>
</evidence>
<accession>A0ABY3T8G7</accession>
<dbReference type="EMBL" id="CP091245">
    <property type="protein sequence ID" value="UJS26670.1"/>
    <property type="molecule type" value="Genomic_DNA"/>
</dbReference>
<reference evidence="1" key="1">
    <citation type="journal article" date="2022" name="Microorganisms">
        <title>Two New Species of Filamentous Sulfur Bacteria of the Genus Thiothrix, Thiothrix winogradskyi sp. nov. and 'Candidatus Thiothrix sulfatifontis' sp. nov.</title>
        <authorList>
            <person name="Ravin N.V."/>
            <person name="Rossetti S."/>
            <person name="Beletsky A.V."/>
            <person name="Kadnikov V.V."/>
            <person name="Rudenko T.S."/>
            <person name="Smolyakov D.D."/>
            <person name="Moskvitina M.I."/>
            <person name="Gureeva M.V."/>
            <person name="Mardanov A.V."/>
            <person name="Grabovich M.Y."/>
        </authorList>
    </citation>
    <scope>NUCLEOTIDE SEQUENCE</scope>
    <source>
        <strain evidence="1">CT3</strain>
    </source>
</reference>
<keyword evidence="1" id="KW-0614">Plasmid</keyword>
<keyword evidence="2" id="KW-1185">Reference proteome</keyword>
<protein>
    <submittedName>
        <fullName evidence="1">Uncharacterized protein</fullName>
    </submittedName>
</protein>
<gene>
    <name evidence="1" type="ORF">L2Y54_21495</name>
</gene>
<dbReference type="RefSeq" id="WP_236502095.1">
    <property type="nucleotide sequence ID" value="NZ_CP091245.1"/>
</dbReference>
<geneLocation type="plasmid" evidence="1 2">
    <name>pThCT3_1</name>
</geneLocation>
<proteinExistence type="predicted"/>
<evidence type="ECO:0000313" key="1">
    <source>
        <dbReference type="EMBL" id="UJS26670.1"/>
    </source>
</evidence>
<organism evidence="1 2">
    <name type="scientific">Thiothrix winogradskyi</name>
    <dbReference type="NCBI Taxonomy" id="96472"/>
    <lineage>
        <taxon>Bacteria</taxon>
        <taxon>Pseudomonadati</taxon>
        <taxon>Pseudomonadota</taxon>
        <taxon>Gammaproteobacteria</taxon>
        <taxon>Thiotrichales</taxon>
        <taxon>Thiotrichaceae</taxon>
        <taxon>Thiothrix</taxon>
    </lineage>
</organism>
<name>A0ABY3T8G7_9GAMM</name>
<dbReference type="Proteomes" id="UP001054801">
    <property type="component" value="Plasmid pThCT3_1"/>
</dbReference>
<sequence>MDEYNELSSNPIDEASSSLVSQDHNYYGDSEITNQLQCDSKENTSSISVETIDELQVELDATYKTLIDSIVTARQACNKLKERKVNCLKKIEEQKTIINNIREQSESLTLPNEINDSSDDDLDNEISSYKDQVKQKHCARIALYSEKIHHDIDEHHANIPHYINAIREELNIIDAKVQLIEALKKLDSFYREYKIFHYQSDAAEKRFQNALAIFETNKL</sequence>